<dbReference type="Proteomes" id="UP000807306">
    <property type="component" value="Unassembled WGS sequence"/>
</dbReference>
<reference evidence="1" key="1">
    <citation type="submission" date="2020-11" db="EMBL/GenBank/DDBJ databases">
        <authorList>
            <consortium name="DOE Joint Genome Institute"/>
            <person name="Ahrendt S."/>
            <person name="Riley R."/>
            <person name="Andreopoulos W."/>
            <person name="Labutti K."/>
            <person name="Pangilinan J."/>
            <person name="Ruiz-Duenas F.J."/>
            <person name="Barrasa J.M."/>
            <person name="Sanchez-Garcia M."/>
            <person name="Camarero S."/>
            <person name="Miyauchi S."/>
            <person name="Serrano A."/>
            <person name="Linde D."/>
            <person name="Babiker R."/>
            <person name="Drula E."/>
            <person name="Ayuso-Fernandez I."/>
            <person name="Pacheco R."/>
            <person name="Padilla G."/>
            <person name="Ferreira P."/>
            <person name="Barriuso J."/>
            <person name="Kellner H."/>
            <person name="Castanera R."/>
            <person name="Alfaro M."/>
            <person name="Ramirez L."/>
            <person name="Pisabarro A.G."/>
            <person name="Kuo A."/>
            <person name="Tritt A."/>
            <person name="Lipzen A."/>
            <person name="He G."/>
            <person name="Yan M."/>
            <person name="Ng V."/>
            <person name="Cullen D."/>
            <person name="Martin F."/>
            <person name="Rosso M.-N."/>
            <person name="Henrissat B."/>
            <person name="Hibbett D."/>
            <person name="Martinez A.T."/>
            <person name="Grigoriev I.V."/>
        </authorList>
    </citation>
    <scope>NUCLEOTIDE SEQUENCE</scope>
    <source>
        <strain evidence="1">CBS 506.95</strain>
    </source>
</reference>
<dbReference type="EMBL" id="MU157854">
    <property type="protein sequence ID" value="KAF9528249.1"/>
    <property type="molecule type" value="Genomic_DNA"/>
</dbReference>
<proteinExistence type="predicted"/>
<sequence length="194" mass="22108">MGAYSLKSTIKLYPIMANSLTSLTLWLNYLLTREESGTVLGESLVSLIHLRQLSLRMDEQIDGCETSHEAHQQLEETLAFLEFALKPMASLDALSLSLSFMISRNFSDVFASWFRSASGWERLAKNIPVTLFKALQSFSFDVVLHDLSPYEYKDEIKKNTAQAIAEIFNDTTQMLGEGFQTTVKFSRDWTWDDI</sequence>
<evidence type="ECO:0000313" key="1">
    <source>
        <dbReference type="EMBL" id="KAF9528249.1"/>
    </source>
</evidence>
<comment type="caution">
    <text evidence="1">The sequence shown here is derived from an EMBL/GenBank/DDBJ whole genome shotgun (WGS) entry which is preliminary data.</text>
</comment>
<dbReference type="AlphaFoldDB" id="A0A9P6EGC9"/>
<keyword evidence="2" id="KW-1185">Reference proteome</keyword>
<protein>
    <submittedName>
        <fullName evidence="1">Uncharacterized protein</fullName>
    </submittedName>
</protein>
<organism evidence="1 2">
    <name type="scientific">Crepidotus variabilis</name>
    <dbReference type="NCBI Taxonomy" id="179855"/>
    <lineage>
        <taxon>Eukaryota</taxon>
        <taxon>Fungi</taxon>
        <taxon>Dikarya</taxon>
        <taxon>Basidiomycota</taxon>
        <taxon>Agaricomycotina</taxon>
        <taxon>Agaricomycetes</taxon>
        <taxon>Agaricomycetidae</taxon>
        <taxon>Agaricales</taxon>
        <taxon>Agaricineae</taxon>
        <taxon>Crepidotaceae</taxon>
        <taxon>Crepidotus</taxon>
    </lineage>
</organism>
<gene>
    <name evidence="1" type="ORF">CPB83DRAFT_906974</name>
</gene>
<name>A0A9P6EGC9_9AGAR</name>
<evidence type="ECO:0000313" key="2">
    <source>
        <dbReference type="Proteomes" id="UP000807306"/>
    </source>
</evidence>
<accession>A0A9P6EGC9</accession>